<feature type="transmembrane region" description="Helical" evidence="2">
    <location>
        <begin position="17"/>
        <end position="38"/>
    </location>
</feature>
<proteinExistence type="predicted"/>
<protein>
    <submittedName>
        <fullName evidence="3">Uncharacterized protein</fullName>
    </submittedName>
</protein>
<evidence type="ECO:0000313" key="3">
    <source>
        <dbReference type="EMBL" id="KAL0071073.1"/>
    </source>
</evidence>
<name>A0ABR3ADI9_9AGAR</name>
<dbReference type="EMBL" id="JBBXMP010000004">
    <property type="protein sequence ID" value="KAL0071073.1"/>
    <property type="molecule type" value="Genomic_DNA"/>
</dbReference>
<dbReference type="Proteomes" id="UP001437256">
    <property type="component" value="Unassembled WGS sequence"/>
</dbReference>
<evidence type="ECO:0000313" key="4">
    <source>
        <dbReference type="Proteomes" id="UP001437256"/>
    </source>
</evidence>
<keyword evidence="2" id="KW-0472">Membrane</keyword>
<keyword evidence="2" id="KW-0812">Transmembrane</keyword>
<reference evidence="3 4" key="1">
    <citation type="submission" date="2024-05" db="EMBL/GenBank/DDBJ databases">
        <title>A draft genome resource for the thread blight pathogen Marasmius tenuissimus strain MS-2.</title>
        <authorList>
            <person name="Yulfo-Soto G.E."/>
            <person name="Baruah I.K."/>
            <person name="Amoako-Attah I."/>
            <person name="Bukari Y."/>
            <person name="Meinhardt L.W."/>
            <person name="Bailey B.A."/>
            <person name="Cohen S.P."/>
        </authorList>
    </citation>
    <scope>NUCLEOTIDE SEQUENCE [LARGE SCALE GENOMIC DNA]</scope>
    <source>
        <strain evidence="3 4">MS-2</strain>
    </source>
</reference>
<organism evidence="3 4">
    <name type="scientific">Marasmius tenuissimus</name>
    <dbReference type="NCBI Taxonomy" id="585030"/>
    <lineage>
        <taxon>Eukaryota</taxon>
        <taxon>Fungi</taxon>
        <taxon>Dikarya</taxon>
        <taxon>Basidiomycota</taxon>
        <taxon>Agaricomycotina</taxon>
        <taxon>Agaricomycetes</taxon>
        <taxon>Agaricomycetidae</taxon>
        <taxon>Agaricales</taxon>
        <taxon>Marasmiineae</taxon>
        <taxon>Marasmiaceae</taxon>
        <taxon>Marasmius</taxon>
    </lineage>
</organism>
<evidence type="ECO:0000256" key="1">
    <source>
        <dbReference type="SAM" id="MobiDB-lite"/>
    </source>
</evidence>
<comment type="caution">
    <text evidence="3">The sequence shown here is derived from an EMBL/GenBank/DDBJ whole genome shotgun (WGS) entry which is preliminary data.</text>
</comment>
<feature type="region of interest" description="Disordered" evidence="1">
    <location>
        <begin position="63"/>
        <end position="121"/>
    </location>
</feature>
<gene>
    <name evidence="3" type="ORF">AAF712_001631</name>
</gene>
<keyword evidence="2" id="KW-1133">Transmembrane helix</keyword>
<accession>A0ABR3ADI9</accession>
<feature type="compositionally biased region" description="Polar residues" evidence="1">
    <location>
        <begin position="101"/>
        <end position="111"/>
    </location>
</feature>
<keyword evidence="4" id="KW-1185">Reference proteome</keyword>
<evidence type="ECO:0000256" key="2">
    <source>
        <dbReference type="SAM" id="Phobius"/>
    </source>
</evidence>
<sequence length="121" mass="13255">MYGYIDDEFNRTITSHGVYLVVLLFLSGDFAILGLVAASPIRHIEYPSPVDLESYIGARDPESEYAGISLPSPDEGVKDASQSPNQGGANEVGQVALVRSRASTRQLTRYTQKPRKPEGRK</sequence>